<evidence type="ECO:0000313" key="1">
    <source>
        <dbReference type="EMBL" id="CAA9361022.1"/>
    </source>
</evidence>
<organism evidence="1">
    <name type="scientific">uncultured Nocardioidaceae bacterium</name>
    <dbReference type="NCBI Taxonomy" id="253824"/>
    <lineage>
        <taxon>Bacteria</taxon>
        <taxon>Bacillati</taxon>
        <taxon>Actinomycetota</taxon>
        <taxon>Actinomycetes</taxon>
        <taxon>Propionibacteriales</taxon>
        <taxon>Nocardioidaceae</taxon>
        <taxon>environmental samples</taxon>
    </lineage>
</organism>
<sequence>MPPTTLRTDAAGQVQVTGFLGDYWVTAHDLTADVELATAGASTVDAVLRSA</sequence>
<protein>
    <submittedName>
        <fullName evidence="1">Uncharacterized protein</fullName>
    </submittedName>
</protein>
<dbReference type="EMBL" id="CADCUH010000170">
    <property type="protein sequence ID" value="CAA9361022.1"/>
    <property type="molecule type" value="Genomic_DNA"/>
</dbReference>
<dbReference type="AlphaFoldDB" id="A0A6J4MJA6"/>
<reference evidence="1" key="1">
    <citation type="submission" date="2020-02" db="EMBL/GenBank/DDBJ databases">
        <authorList>
            <person name="Meier V. D."/>
        </authorList>
    </citation>
    <scope>NUCLEOTIDE SEQUENCE</scope>
    <source>
        <strain evidence="1">AVDCRST_MAG36</strain>
    </source>
</reference>
<name>A0A6J4MJA6_9ACTN</name>
<accession>A0A6J4MJA6</accession>
<proteinExistence type="predicted"/>
<gene>
    <name evidence="1" type="ORF">AVDCRST_MAG36-2638</name>
</gene>